<evidence type="ECO:0000256" key="5">
    <source>
        <dbReference type="ARBA" id="ARBA00022801"/>
    </source>
</evidence>
<dbReference type="Pfam" id="PF19833">
    <property type="entry name" value="RecG_dom3_C"/>
    <property type="match status" value="1"/>
</dbReference>
<dbReference type="InterPro" id="IPR033454">
    <property type="entry name" value="RecG_wedge"/>
</dbReference>
<dbReference type="Gene3D" id="2.40.50.140">
    <property type="entry name" value="Nucleic acid-binding proteins"/>
    <property type="match status" value="1"/>
</dbReference>
<protein>
    <recommendedName>
        <fullName evidence="2 15">ATP-dependent DNA helicase RecG</fullName>
        <ecNumber evidence="13 15">5.6.2.4</ecNumber>
    </recommendedName>
</protein>
<keyword evidence="19" id="KW-1185">Reference proteome</keyword>
<dbReference type="PROSITE" id="PS51192">
    <property type="entry name" value="HELICASE_ATP_BIND_1"/>
    <property type="match status" value="1"/>
</dbReference>
<dbReference type="GO" id="GO:0005524">
    <property type="term" value="F:ATP binding"/>
    <property type="evidence" value="ECO:0007669"/>
    <property type="project" value="UniProtKB-KW"/>
</dbReference>
<evidence type="ECO:0000256" key="4">
    <source>
        <dbReference type="ARBA" id="ARBA00022763"/>
    </source>
</evidence>
<organism evidence="18 19">
    <name type="scientific">Limnovirga soli</name>
    <dbReference type="NCBI Taxonomy" id="2656915"/>
    <lineage>
        <taxon>Bacteria</taxon>
        <taxon>Pseudomonadati</taxon>
        <taxon>Bacteroidota</taxon>
        <taxon>Chitinophagia</taxon>
        <taxon>Chitinophagales</taxon>
        <taxon>Chitinophagaceae</taxon>
        <taxon>Limnovirga</taxon>
    </lineage>
</organism>
<gene>
    <name evidence="18" type="primary">recG</name>
    <name evidence="18" type="ORF">GD597_00075</name>
</gene>
<dbReference type="GO" id="GO:0006281">
    <property type="term" value="P:DNA repair"/>
    <property type="evidence" value="ECO:0007669"/>
    <property type="project" value="UniProtKB-UniRule"/>
</dbReference>
<evidence type="ECO:0000256" key="10">
    <source>
        <dbReference type="ARBA" id="ARBA00023204"/>
    </source>
</evidence>
<dbReference type="InterPro" id="IPR027417">
    <property type="entry name" value="P-loop_NTPase"/>
</dbReference>
<keyword evidence="6 15" id="KW-0347">Helicase</keyword>
<comment type="catalytic activity">
    <reaction evidence="12 15">
        <text>Couples ATP hydrolysis with the unwinding of duplex DNA by translocating in the 3'-5' direction.</text>
        <dbReference type="EC" id="5.6.2.4"/>
    </reaction>
</comment>
<dbReference type="InterPro" id="IPR004609">
    <property type="entry name" value="ATP-dep_DNA_helicase_RecG"/>
</dbReference>
<dbReference type="AlphaFoldDB" id="A0A8J8FA79"/>
<feature type="domain" description="Helicase ATP-binding" evidence="16">
    <location>
        <begin position="345"/>
        <end position="507"/>
    </location>
</feature>
<dbReference type="PROSITE" id="PS51194">
    <property type="entry name" value="HELICASE_CTER"/>
    <property type="match status" value="1"/>
</dbReference>
<keyword evidence="4 15" id="KW-0227">DNA damage</keyword>
<dbReference type="GO" id="GO:0016787">
    <property type="term" value="F:hydrolase activity"/>
    <property type="evidence" value="ECO:0007669"/>
    <property type="project" value="UniProtKB-KW"/>
</dbReference>
<dbReference type="Pfam" id="PF00270">
    <property type="entry name" value="DEAD"/>
    <property type="match status" value="1"/>
</dbReference>
<evidence type="ECO:0000259" key="17">
    <source>
        <dbReference type="PROSITE" id="PS51194"/>
    </source>
</evidence>
<dbReference type="SMART" id="SM00487">
    <property type="entry name" value="DEXDc"/>
    <property type="match status" value="1"/>
</dbReference>
<dbReference type="Pfam" id="PF00271">
    <property type="entry name" value="Helicase_C"/>
    <property type="match status" value="1"/>
</dbReference>
<keyword evidence="3 15" id="KW-0547">Nucleotide-binding</keyword>
<evidence type="ECO:0000256" key="6">
    <source>
        <dbReference type="ARBA" id="ARBA00022806"/>
    </source>
</evidence>
<dbReference type="GO" id="GO:0006310">
    <property type="term" value="P:DNA recombination"/>
    <property type="evidence" value="ECO:0007669"/>
    <property type="project" value="UniProtKB-UniRule"/>
</dbReference>
<evidence type="ECO:0000256" key="8">
    <source>
        <dbReference type="ARBA" id="ARBA00023125"/>
    </source>
</evidence>
<keyword evidence="10 15" id="KW-0234">DNA repair</keyword>
<dbReference type="InterPro" id="IPR011545">
    <property type="entry name" value="DEAD/DEAH_box_helicase_dom"/>
</dbReference>
<dbReference type="SUPFAM" id="SSF50249">
    <property type="entry name" value="Nucleic acid-binding proteins"/>
    <property type="match status" value="1"/>
</dbReference>
<dbReference type="NCBIfam" id="TIGR00643">
    <property type="entry name" value="recG"/>
    <property type="match status" value="1"/>
</dbReference>
<dbReference type="NCBIfam" id="NF008165">
    <property type="entry name" value="PRK10917.1-3"/>
    <property type="match status" value="1"/>
</dbReference>
<dbReference type="PANTHER" id="PTHR47964:SF1">
    <property type="entry name" value="ATP-DEPENDENT DNA HELICASE HOMOLOG RECG, CHLOROPLASTIC"/>
    <property type="match status" value="1"/>
</dbReference>
<evidence type="ECO:0000259" key="16">
    <source>
        <dbReference type="PROSITE" id="PS51192"/>
    </source>
</evidence>
<keyword evidence="5 15" id="KW-0378">Hydrolase</keyword>
<keyword evidence="11" id="KW-0413">Isomerase</keyword>
<dbReference type="Pfam" id="PF17191">
    <property type="entry name" value="RecG_wedge"/>
    <property type="match status" value="1"/>
</dbReference>
<accession>A0A8J8FA79</accession>
<evidence type="ECO:0000256" key="12">
    <source>
        <dbReference type="ARBA" id="ARBA00034617"/>
    </source>
</evidence>
<keyword evidence="7 15" id="KW-0067">ATP-binding</keyword>
<dbReference type="Proteomes" id="UP000598971">
    <property type="component" value="Unassembled WGS sequence"/>
</dbReference>
<dbReference type="InterPro" id="IPR045562">
    <property type="entry name" value="RecG_dom3_C"/>
</dbReference>
<evidence type="ECO:0000256" key="7">
    <source>
        <dbReference type="ARBA" id="ARBA00022840"/>
    </source>
</evidence>
<dbReference type="CDD" id="cd17992">
    <property type="entry name" value="DEXHc_RecG"/>
    <property type="match status" value="1"/>
</dbReference>
<evidence type="ECO:0000313" key="18">
    <source>
        <dbReference type="EMBL" id="NNV53832.1"/>
    </source>
</evidence>
<dbReference type="GO" id="GO:0043138">
    <property type="term" value="F:3'-5' DNA helicase activity"/>
    <property type="evidence" value="ECO:0007669"/>
    <property type="project" value="UniProtKB-EC"/>
</dbReference>
<dbReference type="InterPro" id="IPR014001">
    <property type="entry name" value="Helicase_ATP-bd"/>
</dbReference>
<evidence type="ECO:0000256" key="3">
    <source>
        <dbReference type="ARBA" id="ARBA00022741"/>
    </source>
</evidence>
<dbReference type="SMART" id="SM00490">
    <property type="entry name" value="HELICc"/>
    <property type="match status" value="1"/>
</dbReference>
<proteinExistence type="inferred from homology"/>
<dbReference type="Gene3D" id="3.40.50.300">
    <property type="entry name" value="P-loop containing nucleotide triphosphate hydrolases"/>
    <property type="match status" value="2"/>
</dbReference>
<sequence length="760" mass="85267">MKLCVVTKSPLLIKPHKSAKQVKLNDCYTAGQQLLYYYIFAWQGSVTEICILHPSIVQTARPSILDSPIEYLKGVGPLRGDMLKKELGIFSFRDLLEHFPLRHIDKTQVSPIAAITPATEFIQVAGVLVQVETIGEKYGKRMVAQLKDKTGVLELVWFQGINWVQKMLEPGKEYLVFGRTGFFNGRPQITHPELELLSAQTMDGKSFLEPVYPTTEKLKARSLNGRQIGKLMAALLPQISERDIAENIPESILQQLQLVSRYKAYCNLHFPPSVDAYDKAVERLKFEEFFIAQVRLQLTRLERHKQSRGVVFEKVGDLFNDFYANHLPFELTGAQKRVIREIRLDTAKGHQMNRLLQGDVGSGKTIVALLCMLLAADNGCQSCLVAPTEILAQQHYNGLQELLKEMPVGIKLLTGSTKKKERKIIAEGLMDGSILILVGTHAIIEDTVQFKNLGFAVIDEQHRFGVAQRAQLWKKADIPPHILVMTATPIPRTLAMTAYGDLDYSIMDELPPGRQPITTVHRFETRRASVMDFIRDEIAKGRQAYIIYPLIEESESLSYEDLMQGYEQVKSYFPEPAYSISMVHGRMPAEQKDTNMQRFVTHNTNIMVSTTVIEVGVNVPNASVMVVESAEKFGLSQLHQLRGRVGRGSEKSYCILLTGVKLSNDARERIKIMCATNDGFVIAEKDLELRGPGEIDGTKQSGALNFRLASIVNDKGLLDTAKYFAEQIISSDEGLDASPNLPLKNYLIAQKGKTVWSKIS</sequence>
<comment type="catalytic activity">
    <reaction evidence="14 15">
        <text>ATP + H2O = ADP + phosphate + H(+)</text>
        <dbReference type="Rhea" id="RHEA:13065"/>
        <dbReference type="ChEBI" id="CHEBI:15377"/>
        <dbReference type="ChEBI" id="CHEBI:15378"/>
        <dbReference type="ChEBI" id="CHEBI:30616"/>
        <dbReference type="ChEBI" id="CHEBI:43474"/>
        <dbReference type="ChEBI" id="CHEBI:456216"/>
        <dbReference type="EC" id="5.6.2.4"/>
    </reaction>
</comment>
<evidence type="ECO:0000256" key="13">
    <source>
        <dbReference type="ARBA" id="ARBA00034808"/>
    </source>
</evidence>
<evidence type="ECO:0000256" key="9">
    <source>
        <dbReference type="ARBA" id="ARBA00023172"/>
    </source>
</evidence>
<name>A0A8J8FA79_9BACT</name>
<evidence type="ECO:0000256" key="2">
    <source>
        <dbReference type="ARBA" id="ARBA00017846"/>
    </source>
</evidence>
<dbReference type="InterPro" id="IPR047112">
    <property type="entry name" value="RecG/Mfd"/>
</dbReference>
<dbReference type="NCBIfam" id="NF008168">
    <property type="entry name" value="PRK10917.2-2"/>
    <property type="match status" value="1"/>
</dbReference>
<evidence type="ECO:0000313" key="19">
    <source>
        <dbReference type="Proteomes" id="UP000598971"/>
    </source>
</evidence>
<comment type="function">
    <text evidence="15">Plays a critical role in recombination and DNA repair. Helps process Holliday junction intermediates to mature products by catalyzing branch migration. Has replication fork regression activity, unwinds stalled or blocked replication forks to make a HJ that can be resolved. Has a DNA unwinding activity characteristic of a DNA helicase with 3'-5' polarity.</text>
</comment>
<dbReference type="InterPro" id="IPR012340">
    <property type="entry name" value="NA-bd_OB-fold"/>
</dbReference>
<keyword evidence="8" id="KW-0238">DNA-binding</keyword>
<keyword evidence="9 15" id="KW-0233">DNA recombination</keyword>
<evidence type="ECO:0000256" key="1">
    <source>
        <dbReference type="ARBA" id="ARBA00007504"/>
    </source>
</evidence>
<dbReference type="InterPro" id="IPR001650">
    <property type="entry name" value="Helicase_C-like"/>
</dbReference>
<comment type="similarity">
    <text evidence="1 15">Belongs to the helicase family. RecG subfamily.</text>
</comment>
<reference evidence="18" key="1">
    <citation type="submission" date="2019-10" db="EMBL/GenBank/DDBJ databases">
        <title>Draft genome sequence of Panacibacter sp. KCS-6.</title>
        <authorList>
            <person name="Yim K.J."/>
        </authorList>
    </citation>
    <scope>NUCLEOTIDE SEQUENCE</scope>
    <source>
        <strain evidence="18">KCS-6</strain>
    </source>
</reference>
<dbReference type="SUPFAM" id="SSF52540">
    <property type="entry name" value="P-loop containing nucleoside triphosphate hydrolases"/>
    <property type="match status" value="2"/>
</dbReference>
<dbReference type="CDD" id="cd04488">
    <property type="entry name" value="RecG_wedge_OBF"/>
    <property type="match status" value="1"/>
</dbReference>
<dbReference type="EC" id="5.6.2.4" evidence="13 15"/>
<evidence type="ECO:0000256" key="11">
    <source>
        <dbReference type="ARBA" id="ARBA00023235"/>
    </source>
</evidence>
<dbReference type="EMBL" id="WHPF01000001">
    <property type="protein sequence ID" value="NNV53832.1"/>
    <property type="molecule type" value="Genomic_DNA"/>
</dbReference>
<evidence type="ECO:0000256" key="15">
    <source>
        <dbReference type="RuleBase" id="RU363016"/>
    </source>
</evidence>
<comment type="caution">
    <text evidence="18">The sequence shown here is derived from an EMBL/GenBank/DDBJ whole genome shotgun (WGS) entry which is preliminary data.</text>
</comment>
<evidence type="ECO:0000256" key="14">
    <source>
        <dbReference type="ARBA" id="ARBA00048988"/>
    </source>
</evidence>
<feature type="domain" description="Helicase C-terminal" evidence="17">
    <location>
        <begin position="526"/>
        <end position="688"/>
    </location>
</feature>
<dbReference type="GO" id="GO:0003677">
    <property type="term" value="F:DNA binding"/>
    <property type="evidence" value="ECO:0007669"/>
    <property type="project" value="UniProtKB-KW"/>
</dbReference>
<dbReference type="PANTHER" id="PTHR47964">
    <property type="entry name" value="ATP-DEPENDENT DNA HELICASE HOMOLOG RECG, CHLOROPLASTIC"/>
    <property type="match status" value="1"/>
</dbReference>